<accession>A0A9X0BXI3</accession>
<feature type="compositionally biased region" description="Acidic residues" evidence="1">
    <location>
        <begin position="327"/>
        <end position="345"/>
    </location>
</feature>
<evidence type="ECO:0000313" key="2">
    <source>
        <dbReference type="EMBL" id="KAJ5487785.1"/>
    </source>
</evidence>
<protein>
    <recommendedName>
        <fullName evidence="4">HNH domain-containing protein</fullName>
    </recommendedName>
</protein>
<dbReference type="PANTHER" id="PTHR37827:SF1">
    <property type="entry name" value="HNH DOMAIN-CONTAINING PROTEIN"/>
    <property type="match status" value="1"/>
</dbReference>
<dbReference type="AlphaFoldDB" id="A0A9X0BXI3"/>
<feature type="region of interest" description="Disordered" evidence="1">
    <location>
        <begin position="321"/>
        <end position="345"/>
    </location>
</feature>
<evidence type="ECO:0008006" key="4">
    <source>
        <dbReference type="Google" id="ProtNLM"/>
    </source>
</evidence>
<name>A0A9X0BXI3_9EURO</name>
<evidence type="ECO:0000256" key="1">
    <source>
        <dbReference type="SAM" id="MobiDB-lite"/>
    </source>
</evidence>
<sequence length="345" mass="38573">MTSGENYAVFRECLSNAVVARSEEKPKPTRRKPKSKRTERKDVKTAATLSTGRADPEELAEFVDFLASETFAIFPTSLQTLSYAAIQHDPSLSALYISKDTDTPLPRATLETLFSPIPVSVTDSLLVYGIIPDAADLVDFLAPVLTEYISSVTTGPPAWASTRADACEICERDWIPLSYHHLIPRGVHAKVIKKGWHDEWMLNSVAWLCRACHSFVHRMASNEELAREWFTVERICEREDVQDWAKWVGRVRWKASGSNSLSNAICHRLGLCLCLSFSDCDEPRRCKRIHKVDNNKDEEESDCVAEFPVVGTIGAGFTLGALPVEDDKTEYEEADEADEADDDDG</sequence>
<dbReference type="Proteomes" id="UP001147760">
    <property type="component" value="Unassembled WGS sequence"/>
</dbReference>
<reference evidence="2" key="1">
    <citation type="submission" date="2022-12" db="EMBL/GenBank/DDBJ databases">
        <authorList>
            <person name="Petersen C."/>
        </authorList>
    </citation>
    <scope>NUCLEOTIDE SEQUENCE</scope>
    <source>
        <strain evidence="2">IBT 17660</strain>
    </source>
</reference>
<organism evidence="2 3">
    <name type="scientific">Penicillium desertorum</name>
    <dbReference type="NCBI Taxonomy" id="1303715"/>
    <lineage>
        <taxon>Eukaryota</taxon>
        <taxon>Fungi</taxon>
        <taxon>Dikarya</taxon>
        <taxon>Ascomycota</taxon>
        <taxon>Pezizomycotina</taxon>
        <taxon>Eurotiomycetes</taxon>
        <taxon>Eurotiomycetidae</taxon>
        <taxon>Eurotiales</taxon>
        <taxon>Aspergillaceae</taxon>
        <taxon>Penicillium</taxon>
    </lineage>
</organism>
<feature type="compositionally biased region" description="Basic residues" evidence="1">
    <location>
        <begin position="28"/>
        <end position="38"/>
    </location>
</feature>
<reference evidence="2" key="2">
    <citation type="journal article" date="2023" name="IMA Fungus">
        <title>Comparative genomic study of the Penicillium genus elucidates a diverse pangenome and 15 lateral gene transfer events.</title>
        <authorList>
            <person name="Petersen C."/>
            <person name="Sorensen T."/>
            <person name="Nielsen M.R."/>
            <person name="Sondergaard T.E."/>
            <person name="Sorensen J.L."/>
            <person name="Fitzpatrick D.A."/>
            <person name="Frisvad J.C."/>
            <person name="Nielsen K.L."/>
        </authorList>
    </citation>
    <scope>NUCLEOTIDE SEQUENCE</scope>
    <source>
        <strain evidence="2">IBT 17660</strain>
    </source>
</reference>
<dbReference type="OrthoDB" id="4850648at2759"/>
<keyword evidence="3" id="KW-1185">Reference proteome</keyword>
<dbReference type="PANTHER" id="PTHR37827">
    <property type="entry name" value="TUDOR DOMAIN-CONTAINING PROTEIN"/>
    <property type="match status" value="1"/>
</dbReference>
<evidence type="ECO:0000313" key="3">
    <source>
        <dbReference type="Proteomes" id="UP001147760"/>
    </source>
</evidence>
<proteinExistence type="predicted"/>
<feature type="region of interest" description="Disordered" evidence="1">
    <location>
        <begin position="20"/>
        <end position="44"/>
    </location>
</feature>
<gene>
    <name evidence="2" type="ORF">N7530_002085</name>
</gene>
<comment type="caution">
    <text evidence="2">The sequence shown here is derived from an EMBL/GenBank/DDBJ whole genome shotgun (WGS) entry which is preliminary data.</text>
</comment>
<dbReference type="EMBL" id="JAPWDO010000001">
    <property type="protein sequence ID" value="KAJ5487785.1"/>
    <property type="molecule type" value="Genomic_DNA"/>
</dbReference>